<evidence type="ECO:0000313" key="1">
    <source>
        <dbReference type="EMBL" id="CAB4157328.1"/>
    </source>
</evidence>
<sequence>MCYKTHKLVLFVPYMQQIAFPAIYTYMIRLTKGATQSIILTLTEKQLLTNPNYLFVFTNRSANTEIKFVLLNAADISQYKDRYNEFSIVTNTNFGTALNGQYDYEIYEQTSTSNTNPTGLNMVESGIMELVGTPFEFTEYQTTDTYKIRQ</sequence>
<reference evidence="1" key="1">
    <citation type="submission" date="2020-04" db="EMBL/GenBank/DDBJ databases">
        <authorList>
            <person name="Chiriac C."/>
            <person name="Salcher M."/>
            <person name="Ghai R."/>
            <person name="Kavagutti S V."/>
        </authorList>
    </citation>
    <scope>NUCLEOTIDE SEQUENCE</scope>
</reference>
<organism evidence="1">
    <name type="scientific">uncultured Caudovirales phage</name>
    <dbReference type="NCBI Taxonomy" id="2100421"/>
    <lineage>
        <taxon>Viruses</taxon>
        <taxon>Duplodnaviria</taxon>
        <taxon>Heunggongvirae</taxon>
        <taxon>Uroviricota</taxon>
        <taxon>Caudoviricetes</taxon>
        <taxon>Peduoviridae</taxon>
        <taxon>Maltschvirus</taxon>
        <taxon>Maltschvirus maltsch</taxon>
    </lineage>
</organism>
<accession>A0A6J5NKC9</accession>
<dbReference type="EMBL" id="LR796662">
    <property type="protein sequence ID" value="CAB4157328.1"/>
    <property type="molecule type" value="Genomic_DNA"/>
</dbReference>
<gene>
    <name evidence="1" type="ORF">UFOVP690_17</name>
</gene>
<protein>
    <submittedName>
        <fullName evidence="1">Uncharacterized protein</fullName>
    </submittedName>
</protein>
<proteinExistence type="predicted"/>
<name>A0A6J5NKC9_9CAUD</name>